<dbReference type="AlphaFoldDB" id="A0A4Q9FQP5"/>
<reference evidence="4 5" key="1">
    <citation type="journal article" date="2015" name="Int. J. Syst. Evol. Microbiol.">
        <title>Hyunsoonleella pacifica sp. nov., isolated from seawater of South Pacific Gyre.</title>
        <authorList>
            <person name="Gao X."/>
            <person name="Zhang Z."/>
            <person name="Dai X."/>
            <person name="Zhang X.H."/>
        </authorList>
    </citation>
    <scope>NUCLEOTIDE SEQUENCE [LARGE SCALE GENOMIC DNA]</scope>
    <source>
        <strain evidence="4 5">SW033</strain>
    </source>
</reference>
<dbReference type="Pfam" id="PF02397">
    <property type="entry name" value="Bac_transf"/>
    <property type="match status" value="1"/>
</dbReference>
<feature type="domain" description="Bacterial sugar transferase" evidence="3">
    <location>
        <begin position="7"/>
        <end position="181"/>
    </location>
</feature>
<keyword evidence="2" id="KW-0812">Transmembrane</keyword>
<organism evidence="4 5">
    <name type="scientific">Hyunsoonleella pacifica</name>
    <dbReference type="NCBI Taxonomy" id="1080224"/>
    <lineage>
        <taxon>Bacteria</taxon>
        <taxon>Pseudomonadati</taxon>
        <taxon>Bacteroidota</taxon>
        <taxon>Flavobacteriia</taxon>
        <taxon>Flavobacteriales</taxon>
        <taxon>Flavobacteriaceae</taxon>
    </lineage>
</organism>
<evidence type="ECO:0000259" key="3">
    <source>
        <dbReference type="Pfam" id="PF02397"/>
    </source>
</evidence>
<comment type="caution">
    <text evidence="4">The sequence shown here is derived from an EMBL/GenBank/DDBJ whole genome shotgun (WGS) entry which is preliminary data.</text>
</comment>
<dbReference type="RefSeq" id="WP_130935944.1">
    <property type="nucleotide sequence ID" value="NZ_BMEE01000001.1"/>
</dbReference>
<dbReference type="InterPro" id="IPR003362">
    <property type="entry name" value="Bact_transf"/>
</dbReference>
<protein>
    <submittedName>
        <fullName evidence="4">Sugar transferase</fullName>
    </submittedName>
</protein>
<keyword evidence="5" id="KW-1185">Reference proteome</keyword>
<evidence type="ECO:0000313" key="4">
    <source>
        <dbReference type="EMBL" id="TBN17654.1"/>
    </source>
</evidence>
<keyword evidence="4" id="KW-0808">Transferase</keyword>
<feature type="transmembrane region" description="Helical" evidence="2">
    <location>
        <begin position="12"/>
        <end position="36"/>
    </location>
</feature>
<proteinExistence type="inferred from homology"/>
<dbReference type="PANTHER" id="PTHR30576:SF8">
    <property type="entry name" value="UNDECAPRENYL-PHOSPHATE GALACTOSE PHOSPHOTRANSFERASE"/>
    <property type="match status" value="1"/>
</dbReference>
<accession>A0A4Q9FQP5</accession>
<gene>
    <name evidence="4" type="ORF">EYD46_04885</name>
</gene>
<keyword evidence="2" id="KW-0472">Membrane</keyword>
<keyword evidence="2" id="KW-1133">Transmembrane helix</keyword>
<dbReference type="Proteomes" id="UP000292372">
    <property type="component" value="Unassembled WGS sequence"/>
</dbReference>
<evidence type="ECO:0000313" key="5">
    <source>
        <dbReference type="Proteomes" id="UP000292372"/>
    </source>
</evidence>
<dbReference type="EMBL" id="SIRS01000002">
    <property type="protein sequence ID" value="TBN17654.1"/>
    <property type="molecule type" value="Genomic_DNA"/>
</dbReference>
<dbReference type="PANTHER" id="PTHR30576">
    <property type="entry name" value="COLANIC BIOSYNTHESIS UDP-GLUCOSE LIPID CARRIER TRANSFERASE"/>
    <property type="match status" value="1"/>
</dbReference>
<evidence type="ECO:0000256" key="2">
    <source>
        <dbReference type="SAM" id="Phobius"/>
    </source>
</evidence>
<dbReference type="OrthoDB" id="9808602at2"/>
<name>A0A4Q9FQP5_9FLAO</name>
<sequence length="204" mass="23525">MYRLFFKRLLDLFLATLGLLLILPIFLTLIISLAILNKGNPFFVQKRPGKNEKTFSIMKFKTMNDDRDKNGNLLPDEKRLTTIGKVIRKTSLDELPQLINIIKGDMSFIGPRPLLIRYLPYYSETEKKRHDIRPGITGLAQISGRNLLNWNDRLKKDVEYVENLSMGLDVKIFIQTIQKVITSKDVVVNPNSVIQDLDAIRSKH</sequence>
<evidence type="ECO:0000256" key="1">
    <source>
        <dbReference type="ARBA" id="ARBA00006464"/>
    </source>
</evidence>
<dbReference type="GO" id="GO:0016780">
    <property type="term" value="F:phosphotransferase activity, for other substituted phosphate groups"/>
    <property type="evidence" value="ECO:0007669"/>
    <property type="project" value="TreeGrafter"/>
</dbReference>
<comment type="similarity">
    <text evidence="1">Belongs to the bacterial sugar transferase family.</text>
</comment>